<keyword evidence="21" id="KW-1185">Reference proteome</keyword>
<feature type="compositionally biased region" description="Basic and acidic residues" evidence="17">
    <location>
        <begin position="1029"/>
        <end position="1038"/>
    </location>
</feature>
<evidence type="ECO:0000256" key="14">
    <source>
        <dbReference type="ARBA" id="ARBA00023203"/>
    </source>
</evidence>
<dbReference type="SMART" id="SM00132">
    <property type="entry name" value="LIM"/>
    <property type="match status" value="1"/>
</dbReference>
<feature type="region of interest" description="Disordered" evidence="17">
    <location>
        <begin position="1498"/>
        <end position="1518"/>
    </location>
</feature>
<dbReference type="EMBL" id="JAODUO010000363">
    <property type="protein sequence ID" value="KAK2182205.1"/>
    <property type="molecule type" value="Genomic_DNA"/>
</dbReference>
<feature type="compositionally biased region" description="Basic and acidic residues" evidence="17">
    <location>
        <begin position="1854"/>
        <end position="1874"/>
    </location>
</feature>
<evidence type="ECO:0000313" key="21">
    <source>
        <dbReference type="Proteomes" id="UP001209878"/>
    </source>
</evidence>
<reference evidence="20" key="1">
    <citation type="journal article" date="2023" name="Mol. Biol. Evol.">
        <title>Third-Generation Sequencing Reveals the Adaptive Role of the Epigenome in Three Deep-Sea Polychaetes.</title>
        <authorList>
            <person name="Perez M."/>
            <person name="Aroh O."/>
            <person name="Sun Y."/>
            <person name="Lan Y."/>
            <person name="Juniper S.K."/>
            <person name="Young C.R."/>
            <person name="Angers B."/>
            <person name="Qian P.Y."/>
        </authorList>
    </citation>
    <scope>NUCLEOTIDE SEQUENCE</scope>
    <source>
        <strain evidence="20">R07B-5</strain>
    </source>
</reference>
<dbReference type="InterPro" id="IPR001715">
    <property type="entry name" value="CH_dom"/>
</dbReference>
<dbReference type="InterPro" id="IPR001781">
    <property type="entry name" value="Znf_LIM"/>
</dbReference>
<feature type="compositionally biased region" description="Basic and acidic residues" evidence="17">
    <location>
        <begin position="1832"/>
        <end position="1841"/>
    </location>
</feature>
<evidence type="ECO:0000256" key="13">
    <source>
        <dbReference type="ARBA" id="ARBA00023038"/>
    </source>
</evidence>
<keyword evidence="5" id="KW-0963">Cytoplasm</keyword>
<dbReference type="InterPro" id="IPR036872">
    <property type="entry name" value="CH_dom_sf"/>
</dbReference>
<dbReference type="PROSITE" id="PS00478">
    <property type="entry name" value="LIM_DOMAIN_1"/>
    <property type="match status" value="1"/>
</dbReference>
<dbReference type="PROSITE" id="PS50021">
    <property type="entry name" value="CH"/>
    <property type="match status" value="1"/>
</dbReference>
<evidence type="ECO:0000256" key="5">
    <source>
        <dbReference type="ARBA" id="ARBA00022490"/>
    </source>
</evidence>
<protein>
    <recommendedName>
        <fullName evidence="4">F-actin monooxygenase</fullName>
        <ecNumber evidence="4">1.14.13.225</ecNumber>
    </recommendedName>
</protein>
<feature type="region of interest" description="Disordered" evidence="17">
    <location>
        <begin position="1736"/>
        <end position="1759"/>
    </location>
</feature>
<comment type="similarity">
    <text evidence="3">Belongs to the Mical family.</text>
</comment>
<evidence type="ECO:0000256" key="3">
    <source>
        <dbReference type="ARBA" id="ARBA00008223"/>
    </source>
</evidence>
<feature type="region of interest" description="Disordered" evidence="17">
    <location>
        <begin position="1132"/>
        <end position="1191"/>
    </location>
</feature>
<comment type="catalytic activity">
    <reaction evidence="15">
        <text>L-methionyl-[F-actin] + NADPH + O2 + H(+) = L-methionyl-(R)-S-oxide-[F-actin] + NADP(+) + H2O</text>
        <dbReference type="Rhea" id="RHEA:51308"/>
        <dbReference type="Rhea" id="RHEA-COMP:12953"/>
        <dbReference type="Rhea" id="RHEA-COMP:12956"/>
        <dbReference type="ChEBI" id="CHEBI:15377"/>
        <dbReference type="ChEBI" id="CHEBI:15378"/>
        <dbReference type="ChEBI" id="CHEBI:15379"/>
        <dbReference type="ChEBI" id="CHEBI:16044"/>
        <dbReference type="ChEBI" id="CHEBI:45764"/>
        <dbReference type="ChEBI" id="CHEBI:57783"/>
        <dbReference type="ChEBI" id="CHEBI:58349"/>
        <dbReference type="EC" id="1.14.13.225"/>
    </reaction>
</comment>
<dbReference type="SMART" id="SM00033">
    <property type="entry name" value="CH"/>
    <property type="match status" value="1"/>
</dbReference>
<feature type="compositionally biased region" description="Low complexity" evidence="17">
    <location>
        <begin position="2032"/>
        <end position="2045"/>
    </location>
</feature>
<organism evidence="20 21">
    <name type="scientific">Ridgeia piscesae</name>
    <name type="common">Tubeworm</name>
    <dbReference type="NCBI Taxonomy" id="27915"/>
    <lineage>
        <taxon>Eukaryota</taxon>
        <taxon>Metazoa</taxon>
        <taxon>Spiralia</taxon>
        <taxon>Lophotrochozoa</taxon>
        <taxon>Annelida</taxon>
        <taxon>Polychaeta</taxon>
        <taxon>Sedentaria</taxon>
        <taxon>Canalipalpata</taxon>
        <taxon>Sabellida</taxon>
        <taxon>Siboglinidae</taxon>
        <taxon>Ridgeia</taxon>
    </lineage>
</organism>
<dbReference type="PROSITE" id="PS50023">
    <property type="entry name" value="LIM_DOMAIN_2"/>
    <property type="match status" value="1"/>
</dbReference>
<accession>A0AAD9L402</accession>
<evidence type="ECO:0000256" key="2">
    <source>
        <dbReference type="ARBA" id="ARBA00004496"/>
    </source>
</evidence>
<feature type="region of interest" description="Disordered" evidence="17">
    <location>
        <begin position="1984"/>
        <end position="2005"/>
    </location>
</feature>
<feature type="compositionally biased region" description="Acidic residues" evidence="17">
    <location>
        <begin position="1168"/>
        <end position="1191"/>
    </location>
</feature>
<feature type="domain" description="LIM zinc-binding" evidence="19">
    <location>
        <begin position="788"/>
        <end position="853"/>
    </location>
</feature>
<feature type="compositionally biased region" description="Polar residues" evidence="17">
    <location>
        <begin position="1153"/>
        <end position="1167"/>
    </location>
</feature>
<comment type="cofactor">
    <cofactor evidence="1">
        <name>FAD</name>
        <dbReference type="ChEBI" id="CHEBI:57692"/>
    </cofactor>
</comment>
<dbReference type="Pfam" id="PF25413">
    <property type="entry name" value="Rossman_Mical"/>
    <property type="match status" value="1"/>
</dbReference>
<dbReference type="PANTHER" id="PTHR23167">
    <property type="entry name" value="CALPONIN HOMOLOGY DOMAIN-CONTAINING PROTEIN DDB_G0272472-RELATED"/>
    <property type="match status" value="1"/>
</dbReference>
<dbReference type="GO" id="GO:0005737">
    <property type="term" value="C:cytoplasm"/>
    <property type="evidence" value="ECO:0007669"/>
    <property type="project" value="UniProtKB-SubCell"/>
</dbReference>
<evidence type="ECO:0000256" key="1">
    <source>
        <dbReference type="ARBA" id="ARBA00001974"/>
    </source>
</evidence>
<dbReference type="Gene3D" id="2.10.110.10">
    <property type="entry name" value="Cysteine Rich Protein"/>
    <property type="match status" value="1"/>
</dbReference>
<dbReference type="Gene3D" id="1.10.418.10">
    <property type="entry name" value="Calponin-like domain"/>
    <property type="match status" value="1"/>
</dbReference>
<dbReference type="GO" id="GO:0003779">
    <property type="term" value="F:actin binding"/>
    <property type="evidence" value="ECO:0007669"/>
    <property type="project" value="UniProtKB-KW"/>
</dbReference>
<keyword evidence="7 16" id="KW-0479">Metal-binding</keyword>
<feature type="compositionally biased region" description="Basic residues" evidence="17">
    <location>
        <begin position="968"/>
        <end position="979"/>
    </location>
</feature>
<dbReference type="FunFam" id="3.50.50.60:FF:000004">
    <property type="entry name" value="protein-methionine sulfoxide oxidase MICAL2 isoform X1"/>
    <property type="match status" value="1"/>
</dbReference>
<evidence type="ECO:0000256" key="7">
    <source>
        <dbReference type="ARBA" id="ARBA00022723"/>
    </source>
</evidence>
<evidence type="ECO:0000313" key="20">
    <source>
        <dbReference type="EMBL" id="KAK2182205.1"/>
    </source>
</evidence>
<keyword evidence="13 16" id="KW-0440">LIM domain</keyword>
<evidence type="ECO:0000256" key="9">
    <source>
        <dbReference type="ARBA" id="ARBA00022833"/>
    </source>
</evidence>
<evidence type="ECO:0000256" key="17">
    <source>
        <dbReference type="SAM" id="MobiDB-lite"/>
    </source>
</evidence>
<dbReference type="InterPro" id="IPR036188">
    <property type="entry name" value="FAD/NAD-bd_sf"/>
</dbReference>
<dbReference type="CDD" id="cd22198">
    <property type="entry name" value="CH_MICAL_EHBP-like"/>
    <property type="match status" value="1"/>
</dbReference>
<dbReference type="GO" id="GO:0046872">
    <property type="term" value="F:metal ion binding"/>
    <property type="evidence" value="ECO:0007669"/>
    <property type="project" value="UniProtKB-KW"/>
</dbReference>
<dbReference type="SUPFAM" id="SSF57716">
    <property type="entry name" value="Glucocorticoid receptor-like (DNA-binding domain)"/>
    <property type="match status" value="1"/>
</dbReference>
<evidence type="ECO:0000259" key="19">
    <source>
        <dbReference type="PROSITE" id="PS50023"/>
    </source>
</evidence>
<keyword evidence="9 16" id="KW-0862">Zinc</keyword>
<feature type="region of interest" description="Disordered" evidence="17">
    <location>
        <begin position="1379"/>
        <end position="1404"/>
    </location>
</feature>
<comment type="caution">
    <text evidence="20">The sequence shown here is derived from an EMBL/GenBank/DDBJ whole genome shotgun (WGS) entry which is preliminary data.</text>
</comment>
<evidence type="ECO:0000256" key="16">
    <source>
        <dbReference type="PROSITE-ProRule" id="PRU00125"/>
    </source>
</evidence>
<evidence type="ECO:0000259" key="18">
    <source>
        <dbReference type="PROSITE" id="PS50021"/>
    </source>
</evidence>
<feature type="region of interest" description="Disordered" evidence="17">
    <location>
        <begin position="1"/>
        <end position="21"/>
    </location>
</feature>
<name>A0AAD9L402_RIDPI</name>
<dbReference type="Gene3D" id="3.50.50.60">
    <property type="entry name" value="FAD/NAD(P)-binding domain"/>
    <property type="match status" value="1"/>
</dbReference>
<keyword evidence="10" id="KW-0521">NADP</keyword>
<gene>
    <name evidence="20" type="ORF">NP493_363g01001</name>
</gene>
<dbReference type="InterPro" id="IPR050540">
    <property type="entry name" value="F-actin_Monoox_Mical"/>
</dbReference>
<dbReference type="GO" id="GO:0120501">
    <property type="term" value="F:F-actin monooxygenase activity"/>
    <property type="evidence" value="ECO:0007669"/>
    <property type="project" value="UniProtKB-EC"/>
</dbReference>
<keyword evidence="8" id="KW-0274">FAD</keyword>
<sequence length="2083" mass="229182">MSRQQTSAPFGVPRGEGGVSHVPNLVDENSAASDIFDQFCTANTFQGIMGYFQQMCDLLGVRPEDHQIFYRKLKPRLVSWKAQSLWARLDRCATRREYKKGTACTNTRVLIIGAGPCGLRVAIEVAFLGGKAVIVEKRDRYSRNNVLHLWPYLIHDLKALGAKKFFGKFCASSIDHISIRTLQCILLKAALLVGVEIHPGVTFESILEPVAVEDTGWRVKVSPSDHPVSEFEFDVLLGADGKRNTLAGFRRKEFRGKLAIAVTANFINHNTQQEARVEEISGVAFIFNQKFFRELNQKTNVDLENIVYYKDETHYFVMTAKKHSLLIKGVILQDYDDPEQLLARNNVDQDALMAYAKEAAEVSTNHMLPDLEFAHNHYGQADVAMFDFTSMYHAEHASRVIERSGHKLLVALVGDSLLEPFWPMGTGCARGFLGAQDTAWMIRSWASGRQTPLEVMAERESIYQLLSQTTPENTCKNFSQYTIDPKTRYTNLNPHCVLPIQVKHQYDGGDLVYLNEIVQISEQNCKRYEWMRDQHYLLKWFQRQLEPYRSRIKVLDMTSSWRSGVALCALIHYYRPDLVDVYALCPNKVSENNQLAFDLAEREFGIKPMMTGEDMAMCDSPDLVTMVSYLSQFYEHFRKQVKVIKDKKPTESLQARLARMSKINSRIRQRKDEDDKEDKENQLGEGVYKRPIFTYGMAKKRIKEMNDENNGEGGDDVQAMDMEERKKRLGVRKDPTLRGLEAGMLGKNTVSVLAEDLAKKFRGEEPAAPEVKKLNPQPLTLGKAAPVDVCHFCGKKVYLVEKCMAEGVYFHRGCFRCHYCGTNLRLGAYTFQRGDGEEAMFFCFQHYGMTKPARRAKKRTYADNGGQCITMTMSVTARPDVLDGVGSTPERIEFDIESEQEESELEQTAHNLSGSIFGDESDSDSDERLSEGEVVELSGSSDDEQHWSDPEVSDGQMSWADLADTYRRQLRRSMRRRHSQQQQLGGTTDSDDTATIGSSCESWVSESETEKESEADDLKDPPRRKKMRKQEVKPESKFTLDPLSHSFGVDTKPSPTSVEMMRNRMSFFSAVSEPVRIDAHEFLGLAPPARAPATWSGSQEGETPEVQTGKVQGAVLTRLSGAVPPIAIVTSDDDESETEKVSLGARASELVDSDTTPTEPSVTLAEQENSELGDDFCQDDGTGDETGDEDEMEMKKCMERLLSEEMVDGGLDEACLESSDISDYDERHYLDDLVENNEGNLSDEMFETDLLVENADMIQGLSQTGAIVVDNVSGKDVSGNLEQTDALVVSNDGVIPALEQTDVLVSNNLKNASSELERTDVLVENNASGGEGGEIHLKITEGPLELDQTNTLVAINSDATNMSQLNQTDVLVANNLESSEAPHKQETQDSPVESSVDSKGVSPLERTDALVVNNLESTEVSLLEQTNALVESNSEETLGATNLSDLVACNIEQLSDDDSLLRPQVKHEPVSEVTTETAKVSQQQNQPDALVANILETTETPQKEETPNASVKSKVDSKDVSSLERTAALVESKVSSTEVSPLERADALAESTEVSSLEQTNALVASNLEDTLGATNLSELVACNVDQLSDDDSLLRPQTKHALVAEVPTSDDHGTLVCGESEDVLESDKAEVVPDITKTEVVDSSTEKSPSTVDQLTKDSPVVVDQPIEECPVVTETVDEPTEMDDESVGTASVEDTHTLSLLAAANADPLCDTGNLSDIVTLNAQQLMPDDSLLCDSEPGRKPVTRPEAIKPATDVTKPEVDVVKPEAGVTELKAVEVKESVESKGGKEQKEQVQCKAEAVVEPPAKDEEVVCPVKGQGNMGESADTEPSDEGKKSDITKADAGTVQNPVDTDTVKSAELKTDGASDTRQDADLTNDRQTDTTINAMVTDNLPDTMERSVDLSQLVTTNTGHLLADDSVFDLSVTSGETVTTPAVNGSSDGRVTPAVTSVTGDASDKSSIEANAIKRIDSLLENLSQTELAEFGRDSVSGQSAEPSLVEVSITDDEQGSHVVVVNETFINTSDRRRRKHMSSSSSTTDTKSASSVPSDHSKQPDSEDSLSLDKMVAANAGPCNGSMDEMLKQ</sequence>
<feature type="domain" description="Calponin-homology (CH)" evidence="18">
    <location>
        <begin position="531"/>
        <end position="635"/>
    </location>
</feature>
<keyword evidence="6" id="KW-0285">Flavoprotein</keyword>
<evidence type="ECO:0000256" key="15">
    <source>
        <dbReference type="ARBA" id="ARBA00049522"/>
    </source>
</evidence>
<dbReference type="Pfam" id="PF00307">
    <property type="entry name" value="CH"/>
    <property type="match status" value="1"/>
</dbReference>
<evidence type="ECO:0000256" key="11">
    <source>
        <dbReference type="ARBA" id="ARBA00023002"/>
    </source>
</evidence>
<comment type="subcellular location">
    <subcellularLocation>
        <location evidence="2">Cytoplasm</location>
    </subcellularLocation>
</comment>
<feature type="region of interest" description="Disordered" evidence="17">
    <location>
        <begin position="898"/>
        <end position="1055"/>
    </location>
</feature>
<dbReference type="EC" id="1.14.13.225" evidence="4"/>
<dbReference type="Proteomes" id="UP001209878">
    <property type="component" value="Unassembled WGS sequence"/>
</dbReference>
<feature type="region of interest" description="Disordered" evidence="17">
    <location>
        <begin position="1781"/>
        <end position="1874"/>
    </location>
</feature>
<feature type="region of interest" description="Disordered" evidence="17">
    <location>
        <begin position="2023"/>
        <end position="2083"/>
    </location>
</feature>
<proteinExistence type="inferred from homology"/>
<evidence type="ECO:0000256" key="10">
    <source>
        <dbReference type="ARBA" id="ARBA00022857"/>
    </source>
</evidence>
<feature type="compositionally biased region" description="Polar residues" evidence="17">
    <location>
        <begin position="1388"/>
        <end position="1397"/>
    </location>
</feature>
<evidence type="ECO:0000256" key="6">
    <source>
        <dbReference type="ARBA" id="ARBA00022630"/>
    </source>
</evidence>
<evidence type="ECO:0000256" key="8">
    <source>
        <dbReference type="ARBA" id="ARBA00022827"/>
    </source>
</evidence>
<evidence type="ECO:0000256" key="12">
    <source>
        <dbReference type="ARBA" id="ARBA00023033"/>
    </source>
</evidence>
<dbReference type="SUPFAM" id="SSF47576">
    <property type="entry name" value="Calponin-homology domain, CH-domain"/>
    <property type="match status" value="1"/>
</dbReference>
<feature type="compositionally biased region" description="Polar residues" evidence="17">
    <location>
        <begin position="985"/>
        <end position="1006"/>
    </location>
</feature>
<keyword evidence="11" id="KW-0560">Oxidoreductase</keyword>
<feature type="compositionally biased region" description="Basic and acidic residues" evidence="17">
    <location>
        <begin position="670"/>
        <end position="682"/>
    </location>
</feature>
<evidence type="ECO:0000256" key="4">
    <source>
        <dbReference type="ARBA" id="ARBA00012709"/>
    </source>
</evidence>
<dbReference type="InterPro" id="IPR057494">
    <property type="entry name" value="Rossman_Mical"/>
</dbReference>
<feature type="compositionally biased region" description="Basic and acidic residues" evidence="17">
    <location>
        <begin position="1008"/>
        <end position="1021"/>
    </location>
</feature>
<dbReference type="PANTHER" id="PTHR23167:SF54">
    <property type="entry name" value="[F-ACTIN]-MONOOXYGENASE MICAL"/>
    <property type="match status" value="1"/>
</dbReference>
<dbReference type="SUPFAM" id="SSF51905">
    <property type="entry name" value="FAD/NAD(P)-binding domain"/>
    <property type="match status" value="1"/>
</dbReference>
<feature type="compositionally biased region" description="Basic and acidic residues" evidence="17">
    <location>
        <begin position="1781"/>
        <end position="1795"/>
    </location>
</feature>
<feature type="region of interest" description="Disordered" evidence="17">
    <location>
        <begin position="664"/>
        <end position="683"/>
    </location>
</feature>
<keyword evidence="14" id="KW-0009">Actin-binding</keyword>
<keyword evidence="12" id="KW-0503">Monooxygenase</keyword>